<reference evidence="2" key="1">
    <citation type="journal article" date="2019" name="Int. J. Syst. Evol. Microbiol.">
        <title>The Global Catalogue of Microorganisms (GCM) 10K type strain sequencing project: providing services to taxonomists for standard genome sequencing and annotation.</title>
        <authorList>
            <consortium name="The Broad Institute Genomics Platform"/>
            <consortium name="The Broad Institute Genome Sequencing Center for Infectious Disease"/>
            <person name="Wu L."/>
            <person name="Ma J."/>
        </authorList>
    </citation>
    <scope>NUCLEOTIDE SEQUENCE [LARGE SCALE GENOMIC DNA]</scope>
    <source>
        <strain evidence="2">JCM 18410</strain>
    </source>
</reference>
<dbReference type="Proteomes" id="UP001500124">
    <property type="component" value="Unassembled WGS sequence"/>
</dbReference>
<name>A0ABP9L327_9ACTN</name>
<accession>A0ABP9L327</accession>
<dbReference type="EMBL" id="BAABKC010000080">
    <property type="protein sequence ID" value="GAA5068788.1"/>
    <property type="molecule type" value="Genomic_DNA"/>
</dbReference>
<evidence type="ECO:0008006" key="3">
    <source>
        <dbReference type="Google" id="ProtNLM"/>
    </source>
</evidence>
<keyword evidence="2" id="KW-1185">Reference proteome</keyword>
<gene>
    <name evidence="1" type="ORF">GCM10023336_52340</name>
</gene>
<protein>
    <recommendedName>
        <fullName evidence="3">Type IV toxin-antitoxin system AbiEi family antitoxin domain-containing protein</fullName>
    </recommendedName>
</protein>
<organism evidence="1 2">
    <name type="scientific">Streptomyces similanensis</name>
    <dbReference type="NCBI Taxonomy" id="1274988"/>
    <lineage>
        <taxon>Bacteria</taxon>
        <taxon>Bacillati</taxon>
        <taxon>Actinomycetota</taxon>
        <taxon>Actinomycetes</taxon>
        <taxon>Kitasatosporales</taxon>
        <taxon>Streptomycetaceae</taxon>
        <taxon>Streptomyces</taxon>
    </lineage>
</organism>
<evidence type="ECO:0000313" key="1">
    <source>
        <dbReference type="EMBL" id="GAA5068788.1"/>
    </source>
</evidence>
<proteinExistence type="predicted"/>
<sequence>MPGTDPDRCGFTIAFQTARDQVIQAAGIGTANYGAAGRIGQKLLAGLLPARRQRVSTRKVTSPISRYSGLHNDGRPDATLAVISLDISVHEPPDTQLALPTRSRDDPYVLPARRRRHRVLALLQENPARLWRPREIAAHFADITLHTRYSQLSRWADDGLIHKIGHGLYAATA</sequence>
<evidence type="ECO:0000313" key="2">
    <source>
        <dbReference type="Proteomes" id="UP001500124"/>
    </source>
</evidence>
<comment type="caution">
    <text evidence="1">The sequence shown here is derived from an EMBL/GenBank/DDBJ whole genome shotgun (WGS) entry which is preliminary data.</text>
</comment>
<dbReference type="RefSeq" id="WP_345670531.1">
    <property type="nucleotide sequence ID" value="NZ_BAABKC010000080.1"/>
</dbReference>